<dbReference type="PANTHER" id="PTHR30627">
    <property type="entry name" value="PEPTIDOGLYCAN D,D-TRANSPEPTIDASE"/>
    <property type="match status" value="1"/>
</dbReference>
<dbReference type="Gene3D" id="3.30.1390.30">
    <property type="entry name" value="Penicillin-binding protein 2a, domain 3"/>
    <property type="match status" value="1"/>
</dbReference>
<evidence type="ECO:0000256" key="5">
    <source>
        <dbReference type="ARBA" id="ARBA00022645"/>
    </source>
</evidence>
<dbReference type="Gene3D" id="3.90.1310.10">
    <property type="entry name" value="Penicillin-binding protein 2a (Domain 2)"/>
    <property type="match status" value="1"/>
</dbReference>
<evidence type="ECO:0000256" key="3">
    <source>
        <dbReference type="ARBA" id="ARBA00022475"/>
    </source>
</evidence>
<dbReference type="Proteomes" id="UP001221208">
    <property type="component" value="Unassembled WGS sequence"/>
</dbReference>
<keyword evidence="11 14" id="KW-1133">Transmembrane helix</keyword>
<keyword evidence="14" id="KW-0862">Zinc</keyword>
<dbReference type="Pfam" id="PF03717">
    <property type="entry name" value="PBP_dimer"/>
    <property type="match status" value="1"/>
</dbReference>
<evidence type="ECO:0000313" key="19">
    <source>
        <dbReference type="Proteomes" id="UP001221208"/>
    </source>
</evidence>
<keyword evidence="5 14" id="KW-0121">Carboxypeptidase</keyword>
<dbReference type="EMBL" id="JAQQXR010000015">
    <property type="protein sequence ID" value="MDC8760612.1"/>
    <property type="molecule type" value="Genomic_DNA"/>
</dbReference>
<feature type="domain" description="Penicillin-binding protein transpeptidase" evidence="16">
    <location>
        <begin position="269"/>
        <end position="610"/>
    </location>
</feature>
<evidence type="ECO:0000256" key="4">
    <source>
        <dbReference type="ARBA" id="ARBA00022519"/>
    </source>
</evidence>
<evidence type="ECO:0000256" key="1">
    <source>
        <dbReference type="ARBA" id="ARBA00004167"/>
    </source>
</evidence>
<comment type="catalytic activity">
    <reaction evidence="14">
        <text>Preferential cleavage: (Ac)2-L-Lys-D-Ala-|-D-Ala. Also transpeptidation of peptidyl-alanyl moieties that are N-acyl substituents of D-alanine.</text>
        <dbReference type="EC" id="3.4.16.4"/>
    </reaction>
</comment>
<evidence type="ECO:0000256" key="7">
    <source>
        <dbReference type="ARBA" id="ARBA00022692"/>
    </source>
</evidence>
<evidence type="ECO:0000256" key="9">
    <source>
        <dbReference type="ARBA" id="ARBA00022960"/>
    </source>
</evidence>
<dbReference type="InterPro" id="IPR012338">
    <property type="entry name" value="Beta-lactam/transpept-like"/>
</dbReference>
<dbReference type="Gene3D" id="3.40.710.10">
    <property type="entry name" value="DD-peptidase/beta-lactamase superfamily"/>
    <property type="match status" value="1"/>
</dbReference>
<dbReference type="SUPFAM" id="SSF56601">
    <property type="entry name" value="beta-lactamase/transpeptidase-like"/>
    <property type="match status" value="1"/>
</dbReference>
<evidence type="ECO:0000256" key="6">
    <source>
        <dbReference type="ARBA" id="ARBA00022670"/>
    </source>
</evidence>
<keyword evidence="9 14" id="KW-0133">Cell shape</keyword>
<feature type="binding site" evidence="14">
    <location>
        <position position="352"/>
    </location>
    <ligand>
        <name>Zn(2+)</name>
        <dbReference type="ChEBI" id="CHEBI:29105"/>
    </ligand>
</feature>
<comment type="subcellular location">
    <subcellularLocation>
        <location evidence="2">Cell membrane</location>
    </subcellularLocation>
    <subcellularLocation>
        <location evidence="1">Membrane</location>
        <topology evidence="1">Single-pass membrane protein</topology>
    </subcellularLocation>
</comment>
<dbReference type="InterPro" id="IPR001460">
    <property type="entry name" value="PCN-bd_Tpept"/>
</dbReference>
<sequence>MTEIKNTERELHFFRLRLTALVALVFLCFAGLLARFIWLQVVKHNDFAAQAEDNRIALVPIVPNRGLILDRNGVVLARNYSAYTLEITPSKLTAPLDEVVDELAKLVAIEIKDRRRFKKLLEESKNFASVPLRSRLSDEEVARFTAQRFRFPGVEVQARLFRQYPMGEVASHVIGFIGRINRSESKAMDESDDAANYRGTDYIGKEGLEKSYEKQLHGTTGYEEVEVSARGRAMRTLSRKAAVPGNNLILSIDIELQKVVEEAFGEWRGAMVAIEPASGDILAYVSRPGYDPNLFVDGIDQQSWTELNTSLDRPMVNRPLSGTYAPGSTFKPFMALAALELGKRTPSQAISDPGYMILGDHKFRDDKVGGHGMVDLHKSIVVSCNTYYYQLGRDMGIDMIHDFMKPFGFGQLTGIDLENERVGVLPSTAWKTKRFKTAQQRKWVGGDTISVSNGSGYNSYTPLQIAHATANLANDGVVMKPHLVKIVEDGATRGRTLTVPKESYRIALKQENIDIIKRAMVGVTSEAGGTAAKVFAGVGYTVGGKTGTAQVIAIKKNEKYNAKLIAERLRDNALFTAFAPADKPRIALAIVVENGGFGAGVAAPIARKALDFYLLGKRPNEKETTKVPKEDAEALQAVEEIEEEQAVNAAGPRPAPPAPQPQQPNPGPAPAAPAAPLPAGPPGRAPATKP</sequence>
<keyword evidence="6 14" id="KW-0645">Protease</keyword>
<evidence type="ECO:0000256" key="14">
    <source>
        <dbReference type="HAMAP-Rule" id="MF_02081"/>
    </source>
</evidence>
<comment type="caution">
    <text evidence="18">The sequence shown here is derived from an EMBL/GenBank/DDBJ whole genome shotgun (WGS) entry which is preliminary data.</text>
</comment>
<evidence type="ECO:0000256" key="8">
    <source>
        <dbReference type="ARBA" id="ARBA00022801"/>
    </source>
</evidence>
<keyword evidence="4 14" id="KW-0997">Cell inner membrane</keyword>
<protein>
    <recommendedName>
        <fullName evidence="14">Peptidoglycan D,D-transpeptidase MrdA</fullName>
        <ecNumber evidence="14">3.4.16.4</ecNumber>
    </recommendedName>
    <alternativeName>
        <fullName evidence="14">Penicillin-binding protein 2</fullName>
        <shortName evidence="14">PBP-2</shortName>
    </alternativeName>
</protein>
<feature type="compositionally biased region" description="Pro residues" evidence="15">
    <location>
        <begin position="653"/>
        <end position="690"/>
    </location>
</feature>
<evidence type="ECO:0000259" key="17">
    <source>
        <dbReference type="Pfam" id="PF03717"/>
    </source>
</evidence>
<dbReference type="HAMAP" id="MF_02081">
    <property type="entry name" value="MrdA_transpept"/>
    <property type="match status" value="1"/>
</dbReference>
<evidence type="ECO:0000256" key="12">
    <source>
        <dbReference type="ARBA" id="ARBA00023136"/>
    </source>
</evidence>
<evidence type="ECO:0000259" key="16">
    <source>
        <dbReference type="Pfam" id="PF00905"/>
    </source>
</evidence>
<name>A0ABT5K6H8_9BURK</name>
<keyword evidence="10 14" id="KW-0573">Peptidoglycan synthesis</keyword>
<gene>
    <name evidence="14 18" type="primary">mrdA</name>
    <name evidence="18" type="ORF">OIK44_23785</name>
</gene>
<evidence type="ECO:0000256" key="10">
    <source>
        <dbReference type="ARBA" id="ARBA00022984"/>
    </source>
</evidence>
<feature type="binding site" evidence="14">
    <location>
        <position position="371"/>
    </location>
    <ligand>
        <name>Zn(2+)</name>
        <dbReference type="ChEBI" id="CHEBI:29105"/>
    </ligand>
</feature>
<feature type="binding site" evidence="14">
    <location>
        <position position="384"/>
    </location>
    <ligand>
        <name>Zn(2+)</name>
        <dbReference type="ChEBI" id="CHEBI:29105"/>
    </ligand>
</feature>
<dbReference type="NCBIfam" id="TIGR03423">
    <property type="entry name" value="pbp2_mrdA"/>
    <property type="match status" value="1"/>
</dbReference>
<organism evidence="18 19">
    <name type="scientific">Janthinobacterium fluminis</name>
    <dbReference type="NCBI Taxonomy" id="2987524"/>
    <lineage>
        <taxon>Bacteria</taxon>
        <taxon>Pseudomonadati</taxon>
        <taxon>Pseudomonadota</taxon>
        <taxon>Betaproteobacteria</taxon>
        <taxon>Burkholderiales</taxon>
        <taxon>Oxalobacteraceae</taxon>
        <taxon>Janthinobacterium</taxon>
    </lineage>
</organism>
<accession>A0ABT5K6H8</accession>
<evidence type="ECO:0000313" key="18">
    <source>
        <dbReference type="EMBL" id="MDC8760612.1"/>
    </source>
</evidence>
<dbReference type="InterPro" id="IPR017790">
    <property type="entry name" value="Penicillin-binding_protein_2"/>
</dbReference>
<dbReference type="InterPro" id="IPR050515">
    <property type="entry name" value="Beta-lactam/transpept"/>
</dbReference>
<feature type="binding site" evidence="14">
    <location>
        <position position="365"/>
    </location>
    <ligand>
        <name>Zn(2+)</name>
        <dbReference type="ChEBI" id="CHEBI:29105"/>
    </ligand>
</feature>
<dbReference type="SUPFAM" id="SSF56519">
    <property type="entry name" value="Penicillin binding protein dimerisation domain"/>
    <property type="match status" value="1"/>
</dbReference>
<feature type="region of interest" description="Disordered" evidence="15">
    <location>
        <begin position="640"/>
        <end position="690"/>
    </location>
</feature>
<keyword evidence="14" id="KW-0479">Metal-binding</keyword>
<dbReference type="InterPro" id="IPR005311">
    <property type="entry name" value="PBP_dimer"/>
</dbReference>
<keyword evidence="8 14" id="KW-0378">Hydrolase</keyword>
<comment type="similarity">
    <text evidence="14">Belongs to the transpeptidase family. MrdA subfamily.</text>
</comment>
<dbReference type="EC" id="3.4.16.4" evidence="14"/>
<comment type="function">
    <text evidence="14">Catalyzes cross-linking of the peptidoglycan cell wall.</text>
</comment>
<proteinExistence type="inferred from homology"/>
<reference evidence="18 19" key="1">
    <citation type="submission" date="2022-10" db="EMBL/GenBank/DDBJ databases">
        <title>Janthinobacterium sp. hw3 Genome sequencing.</title>
        <authorList>
            <person name="Park S."/>
        </authorList>
    </citation>
    <scope>NUCLEOTIDE SEQUENCE [LARGE SCALE GENOMIC DNA]</scope>
    <source>
        <strain evidence="19">hw3</strain>
    </source>
</reference>
<dbReference type="RefSeq" id="WP_273674495.1">
    <property type="nucleotide sequence ID" value="NZ_JAQQXR010000015.1"/>
</dbReference>
<comment type="cofactor">
    <cofactor evidence="14">
        <name>Zn(2+)</name>
        <dbReference type="ChEBI" id="CHEBI:29105"/>
    </cofactor>
    <text evidence="14">Binds one Zn(2+) ion per subunit.</text>
</comment>
<keyword evidence="7 14" id="KW-0812">Transmembrane</keyword>
<dbReference type="GO" id="GO:0009002">
    <property type="term" value="F:serine-type D-Ala-D-Ala carboxypeptidase activity"/>
    <property type="evidence" value="ECO:0007669"/>
    <property type="project" value="UniProtKB-EC"/>
</dbReference>
<keyword evidence="3 14" id="KW-1003">Cell membrane</keyword>
<evidence type="ECO:0000256" key="13">
    <source>
        <dbReference type="ARBA" id="ARBA00023316"/>
    </source>
</evidence>
<keyword evidence="19" id="KW-1185">Reference proteome</keyword>
<evidence type="ECO:0000256" key="15">
    <source>
        <dbReference type="SAM" id="MobiDB-lite"/>
    </source>
</evidence>
<evidence type="ECO:0000256" key="2">
    <source>
        <dbReference type="ARBA" id="ARBA00004236"/>
    </source>
</evidence>
<keyword evidence="12 14" id="KW-0472">Membrane</keyword>
<comment type="pathway">
    <text evidence="14">Cell wall biogenesis; peptidoglycan biosynthesis.</text>
</comment>
<dbReference type="Pfam" id="PF00905">
    <property type="entry name" value="Transpeptidase"/>
    <property type="match status" value="1"/>
</dbReference>
<feature type="domain" description="Penicillin-binding protein dimerisation" evidence="17">
    <location>
        <begin position="61"/>
        <end position="237"/>
    </location>
</feature>
<keyword evidence="13 14" id="KW-0961">Cell wall biogenesis/degradation</keyword>
<evidence type="ECO:0000256" key="11">
    <source>
        <dbReference type="ARBA" id="ARBA00022989"/>
    </source>
</evidence>
<dbReference type="InterPro" id="IPR036138">
    <property type="entry name" value="PBP_dimer_sf"/>
</dbReference>
<feature type="active site" description="Acyl-ester intermediate" evidence="14">
    <location>
        <position position="328"/>
    </location>
</feature>
<dbReference type="PANTHER" id="PTHR30627:SF2">
    <property type="entry name" value="PEPTIDOGLYCAN D,D-TRANSPEPTIDASE MRDA"/>
    <property type="match status" value="1"/>
</dbReference>